<name>A0A0E9VMX6_ANGAN</name>
<protein>
    <submittedName>
        <fullName evidence="1">Uncharacterized protein</fullName>
    </submittedName>
</protein>
<reference evidence="1" key="1">
    <citation type="submission" date="2014-11" db="EMBL/GenBank/DDBJ databases">
        <authorList>
            <person name="Amaro Gonzalez C."/>
        </authorList>
    </citation>
    <scope>NUCLEOTIDE SEQUENCE</scope>
</reference>
<accession>A0A0E9VMX6</accession>
<organism evidence="1">
    <name type="scientific">Anguilla anguilla</name>
    <name type="common">European freshwater eel</name>
    <name type="synonym">Muraena anguilla</name>
    <dbReference type="NCBI Taxonomy" id="7936"/>
    <lineage>
        <taxon>Eukaryota</taxon>
        <taxon>Metazoa</taxon>
        <taxon>Chordata</taxon>
        <taxon>Craniata</taxon>
        <taxon>Vertebrata</taxon>
        <taxon>Euteleostomi</taxon>
        <taxon>Actinopterygii</taxon>
        <taxon>Neopterygii</taxon>
        <taxon>Teleostei</taxon>
        <taxon>Anguilliformes</taxon>
        <taxon>Anguillidae</taxon>
        <taxon>Anguilla</taxon>
    </lineage>
</organism>
<proteinExistence type="predicted"/>
<dbReference type="AlphaFoldDB" id="A0A0E9VMX6"/>
<dbReference type="EMBL" id="GBXM01029211">
    <property type="protein sequence ID" value="JAH79366.1"/>
    <property type="molecule type" value="Transcribed_RNA"/>
</dbReference>
<sequence>MSQLEPGSKYLTFSLDLD</sequence>
<reference evidence="1" key="2">
    <citation type="journal article" date="2015" name="Fish Shellfish Immunol.">
        <title>Early steps in the European eel (Anguilla anguilla)-Vibrio vulnificus interaction in the gills: Role of the RtxA13 toxin.</title>
        <authorList>
            <person name="Callol A."/>
            <person name="Pajuelo D."/>
            <person name="Ebbesson L."/>
            <person name="Teles M."/>
            <person name="MacKenzie S."/>
            <person name="Amaro C."/>
        </authorList>
    </citation>
    <scope>NUCLEOTIDE SEQUENCE</scope>
</reference>
<evidence type="ECO:0000313" key="1">
    <source>
        <dbReference type="EMBL" id="JAH79366.1"/>
    </source>
</evidence>